<sequence>GPRRDFVAFIDGSAGSGKLGHQRIGRLELMFLLEIPTRGEDGTGNCGWEKHHLAAIRPTEFMESTEGQKARRTFKVSWATERLVLVPLRRIVRAVSVVPILPPHQLRQSFTPPVDIYEAARGFVINNRIDSETFNAYF</sequence>
<organism evidence="1 2">
    <name type="scientific">Ascobolus immersus RN42</name>
    <dbReference type="NCBI Taxonomy" id="1160509"/>
    <lineage>
        <taxon>Eukaryota</taxon>
        <taxon>Fungi</taxon>
        <taxon>Dikarya</taxon>
        <taxon>Ascomycota</taxon>
        <taxon>Pezizomycotina</taxon>
        <taxon>Pezizomycetes</taxon>
        <taxon>Pezizales</taxon>
        <taxon>Ascobolaceae</taxon>
        <taxon>Ascobolus</taxon>
    </lineage>
</organism>
<dbReference type="EMBL" id="ML119680">
    <property type="protein sequence ID" value="RPA81296.1"/>
    <property type="molecule type" value="Genomic_DNA"/>
</dbReference>
<gene>
    <name evidence="1" type="ORF">BJ508DRAFT_306567</name>
</gene>
<name>A0A3N4I754_ASCIM</name>
<reference evidence="1 2" key="1">
    <citation type="journal article" date="2018" name="Nat. Ecol. Evol.">
        <title>Pezizomycetes genomes reveal the molecular basis of ectomycorrhizal truffle lifestyle.</title>
        <authorList>
            <person name="Murat C."/>
            <person name="Payen T."/>
            <person name="Noel B."/>
            <person name="Kuo A."/>
            <person name="Morin E."/>
            <person name="Chen J."/>
            <person name="Kohler A."/>
            <person name="Krizsan K."/>
            <person name="Balestrini R."/>
            <person name="Da Silva C."/>
            <person name="Montanini B."/>
            <person name="Hainaut M."/>
            <person name="Levati E."/>
            <person name="Barry K.W."/>
            <person name="Belfiori B."/>
            <person name="Cichocki N."/>
            <person name="Clum A."/>
            <person name="Dockter R.B."/>
            <person name="Fauchery L."/>
            <person name="Guy J."/>
            <person name="Iotti M."/>
            <person name="Le Tacon F."/>
            <person name="Lindquist E.A."/>
            <person name="Lipzen A."/>
            <person name="Malagnac F."/>
            <person name="Mello A."/>
            <person name="Molinier V."/>
            <person name="Miyauchi S."/>
            <person name="Poulain J."/>
            <person name="Riccioni C."/>
            <person name="Rubini A."/>
            <person name="Sitrit Y."/>
            <person name="Splivallo R."/>
            <person name="Traeger S."/>
            <person name="Wang M."/>
            <person name="Zifcakova L."/>
            <person name="Wipf D."/>
            <person name="Zambonelli A."/>
            <person name="Paolocci F."/>
            <person name="Nowrousian M."/>
            <person name="Ottonello S."/>
            <person name="Baldrian P."/>
            <person name="Spatafora J.W."/>
            <person name="Henrissat B."/>
            <person name="Nagy L.G."/>
            <person name="Aury J.M."/>
            <person name="Wincker P."/>
            <person name="Grigoriev I.V."/>
            <person name="Bonfante P."/>
            <person name="Martin F.M."/>
        </authorList>
    </citation>
    <scope>NUCLEOTIDE SEQUENCE [LARGE SCALE GENOMIC DNA]</scope>
    <source>
        <strain evidence="1 2">RN42</strain>
    </source>
</reference>
<protein>
    <submittedName>
        <fullName evidence="1">Uncharacterized protein</fullName>
    </submittedName>
</protein>
<dbReference type="Proteomes" id="UP000275078">
    <property type="component" value="Unassembled WGS sequence"/>
</dbReference>
<accession>A0A3N4I754</accession>
<dbReference type="AlphaFoldDB" id="A0A3N4I754"/>
<evidence type="ECO:0000313" key="2">
    <source>
        <dbReference type="Proteomes" id="UP000275078"/>
    </source>
</evidence>
<keyword evidence="2" id="KW-1185">Reference proteome</keyword>
<feature type="non-terminal residue" evidence="1">
    <location>
        <position position="1"/>
    </location>
</feature>
<evidence type="ECO:0000313" key="1">
    <source>
        <dbReference type="EMBL" id="RPA81296.1"/>
    </source>
</evidence>
<proteinExistence type="predicted"/>